<feature type="transmembrane region" description="Helical" evidence="2">
    <location>
        <begin position="113"/>
        <end position="130"/>
    </location>
</feature>
<evidence type="ECO:0000256" key="2">
    <source>
        <dbReference type="SAM" id="Phobius"/>
    </source>
</evidence>
<dbReference type="EMBL" id="PSUL01000007">
    <property type="protein sequence ID" value="PPF14989.1"/>
    <property type="molecule type" value="Genomic_DNA"/>
</dbReference>
<evidence type="ECO:0008006" key="7">
    <source>
        <dbReference type="Google" id="ProtNLM"/>
    </source>
</evidence>
<dbReference type="AlphaFoldDB" id="A0ABD6WAG0"/>
<dbReference type="KEGG" id="rry:C1O28_09260"/>
<evidence type="ECO:0000313" key="3">
    <source>
        <dbReference type="EMBL" id="PPF14989.1"/>
    </source>
</evidence>
<keyword evidence="2" id="KW-1133">Transmembrane helix</keyword>
<proteinExistence type="predicted"/>
<evidence type="ECO:0000256" key="1">
    <source>
        <dbReference type="SAM" id="MobiDB-lite"/>
    </source>
</evidence>
<accession>A0ABD6WAG0</accession>
<evidence type="ECO:0000313" key="5">
    <source>
        <dbReference type="Proteomes" id="UP000237881"/>
    </source>
</evidence>
<gene>
    <name evidence="3" type="ORF">C5C04_04980</name>
    <name evidence="4" type="ORF">C5C40_04845</name>
</gene>
<comment type="caution">
    <text evidence="3">The sequence shown here is derived from an EMBL/GenBank/DDBJ whole genome shotgun (WGS) entry which is preliminary data.</text>
</comment>
<sequence>MIAYPRPLLQGLGAGFSIYHVVLAFFSFRLSPATPADLIAVALYVAATVVALWPGATTRLALPVAIGMAVVSVALPLLVSPSLDPAASNGYSTWYIAAVGTLMTIVCARRRPVCAWIGVGFLIVHTLVWAGPAALATLGVVGGIAWVAIAQLLIVELGRAGSEARVLAAAERAAASWRAAEEAHLTEREVRLEQTRALASDMLLRIAQPGPGLSDDERRECRLLEAAVRDEIRGRRLLDDEVRRLVLDARRRGVSVSVLDDGGLDRSSESESRRVLGELARALDSIREEVDRVVVRTASADSASAVTVVGLRTAGDGSAGALGSDDPGDEVDAWVEIRRDGPSERDTWPDGTPDQAGHLTR</sequence>
<feature type="transmembrane region" description="Helical" evidence="2">
    <location>
        <begin position="136"/>
        <end position="155"/>
    </location>
</feature>
<feature type="transmembrane region" description="Helical" evidence="2">
    <location>
        <begin position="60"/>
        <end position="79"/>
    </location>
</feature>
<keyword evidence="6" id="KW-1185">Reference proteome</keyword>
<dbReference type="Proteomes" id="UP000239698">
    <property type="component" value="Unassembled WGS sequence"/>
</dbReference>
<feature type="region of interest" description="Disordered" evidence="1">
    <location>
        <begin position="337"/>
        <end position="361"/>
    </location>
</feature>
<evidence type="ECO:0000313" key="4">
    <source>
        <dbReference type="EMBL" id="PPH78529.1"/>
    </source>
</evidence>
<dbReference type="Proteomes" id="UP000237881">
    <property type="component" value="Unassembled WGS sequence"/>
</dbReference>
<keyword evidence="2" id="KW-0812">Transmembrane</keyword>
<feature type="transmembrane region" description="Helical" evidence="2">
    <location>
        <begin position="91"/>
        <end position="108"/>
    </location>
</feature>
<organism evidence="3 5">
    <name type="scientific">Rathayibacter rathayi</name>
    <name type="common">Corynebacterium rathayi</name>
    <dbReference type="NCBI Taxonomy" id="33887"/>
    <lineage>
        <taxon>Bacteria</taxon>
        <taxon>Bacillati</taxon>
        <taxon>Actinomycetota</taxon>
        <taxon>Actinomycetes</taxon>
        <taxon>Micrococcales</taxon>
        <taxon>Microbacteriaceae</taxon>
        <taxon>Rathayibacter</taxon>
    </lineage>
</organism>
<evidence type="ECO:0000313" key="6">
    <source>
        <dbReference type="Proteomes" id="UP000239698"/>
    </source>
</evidence>
<feature type="transmembrane region" description="Helical" evidence="2">
    <location>
        <begin position="12"/>
        <end position="30"/>
    </location>
</feature>
<keyword evidence="2" id="KW-0472">Membrane</keyword>
<dbReference type="RefSeq" id="WP_097165486.1">
    <property type="nucleotide sequence ID" value="NZ_CP028129.1"/>
</dbReference>
<feature type="compositionally biased region" description="Basic and acidic residues" evidence="1">
    <location>
        <begin position="337"/>
        <end position="348"/>
    </location>
</feature>
<reference evidence="5 6" key="1">
    <citation type="submission" date="2018-02" db="EMBL/GenBank/DDBJ databases">
        <title>Bacteriophage NCPPB3778 and a type I-E CRISPR drive the evolution of the US Biological Select Agent, Rathayibacter toxicus.</title>
        <authorList>
            <person name="Davis E.W.II."/>
            <person name="Tabima J.F."/>
            <person name="Weisberg A.J."/>
            <person name="Lopes L.D."/>
            <person name="Wiseman M.S."/>
            <person name="Wiseman M.S."/>
            <person name="Pupko T."/>
            <person name="Belcher M.S."/>
            <person name="Sechler A.J."/>
            <person name="Tancos M.A."/>
            <person name="Schroeder B.K."/>
            <person name="Murray T.D."/>
            <person name="Luster D.G."/>
            <person name="Schneider W.L."/>
            <person name="Rogers E."/>
            <person name="Andreote F.D."/>
            <person name="Grunwald N.J."/>
            <person name="Putnam M.L."/>
            <person name="Chang J.H."/>
        </authorList>
    </citation>
    <scope>NUCLEOTIDE SEQUENCE [LARGE SCALE GENOMIC DNA]</scope>
    <source>
        <strain evidence="4 6">AY1D6</strain>
        <strain evidence="3 5">AY1I9</strain>
    </source>
</reference>
<dbReference type="GeneID" id="49820662"/>
<protein>
    <recommendedName>
        <fullName evidence="7">Histidine kinase</fullName>
    </recommendedName>
</protein>
<name>A0ABD6WAG0_RATRA</name>
<dbReference type="EMBL" id="PSVT01000006">
    <property type="protein sequence ID" value="PPH78529.1"/>
    <property type="molecule type" value="Genomic_DNA"/>
</dbReference>
<feature type="transmembrane region" description="Helical" evidence="2">
    <location>
        <begin position="36"/>
        <end position="53"/>
    </location>
</feature>